<feature type="compositionally biased region" description="Polar residues" evidence="2">
    <location>
        <begin position="1"/>
        <end position="20"/>
    </location>
</feature>
<dbReference type="Proteomes" id="UP001303760">
    <property type="component" value="Unassembled WGS sequence"/>
</dbReference>
<dbReference type="GO" id="GO:0016491">
    <property type="term" value="F:oxidoreductase activity"/>
    <property type="evidence" value="ECO:0007669"/>
    <property type="project" value="UniProtKB-KW"/>
</dbReference>
<evidence type="ECO:0000313" key="4">
    <source>
        <dbReference type="Proteomes" id="UP001303760"/>
    </source>
</evidence>
<reference evidence="3" key="2">
    <citation type="submission" date="2023-05" db="EMBL/GenBank/DDBJ databases">
        <authorList>
            <consortium name="Lawrence Berkeley National Laboratory"/>
            <person name="Steindorff A."/>
            <person name="Hensen N."/>
            <person name="Bonometti L."/>
            <person name="Westerberg I."/>
            <person name="Brannstrom I.O."/>
            <person name="Guillou S."/>
            <person name="Cros-Aarteil S."/>
            <person name="Calhoun S."/>
            <person name="Haridas S."/>
            <person name="Kuo A."/>
            <person name="Mondo S."/>
            <person name="Pangilinan J."/>
            <person name="Riley R."/>
            <person name="Labutti K."/>
            <person name="Andreopoulos B."/>
            <person name="Lipzen A."/>
            <person name="Chen C."/>
            <person name="Yanf M."/>
            <person name="Daum C."/>
            <person name="Ng V."/>
            <person name="Clum A."/>
            <person name="Ohm R."/>
            <person name="Martin F."/>
            <person name="Silar P."/>
            <person name="Natvig D."/>
            <person name="Lalanne C."/>
            <person name="Gautier V."/>
            <person name="Ament-Velasquez S.L."/>
            <person name="Kruys A."/>
            <person name="Hutchinson M.I."/>
            <person name="Powell A.J."/>
            <person name="Barry K."/>
            <person name="Miller A.N."/>
            <person name="Grigoriev I.V."/>
            <person name="Debuchy R."/>
            <person name="Gladieux P."/>
            <person name="Thoren M.H."/>
            <person name="Johannesson H."/>
        </authorList>
    </citation>
    <scope>NUCLEOTIDE SEQUENCE</scope>
    <source>
        <strain evidence="3">CBS 532.94</strain>
    </source>
</reference>
<dbReference type="InterPro" id="IPR025337">
    <property type="entry name" value="Questin_oxidase-like"/>
</dbReference>
<evidence type="ECO:0000256" key="1">
    <source>
        <dbReference type="ARBA" id="ARBA00023002"/>
    </source>
</evidence>
<feature type="region of interest" description="Disordered" evidence="2">
    <location>
        <begin position="1"/>
        <end position="34"/>
    </location>
</feature>
<dbReference type="PANTHER" id="PTHR35870:SF1">
    <property type="entry name" value="PROTEIN, PUTATIVE (AFU_ORTHOLOGUE AFUA_5G03330)-RELATED"/>
    <property type="match status" value="1"/>
</dbReference>
<accession>A0AAN7CDZ0</accession>
<dbReference type="PANTHER" id="PTHR35870">
    <property type="entry name" value="PROTEIN, PUTATIVE (AFU_ORTHOLOGUE AFUA_5G03330)-RELATED"/>
    <property type="match status" value="1"/>
</dbReference>
<evidence type="ECO:0008006" key="5">
    <source>
        <dbReference type="Google" id="ProtNLM"/>
    </source>
</evidence>
<protein>
    <recommendedName>
        <fullName evidence="5">Oxidoreductase AflY</fullName>
    </recommendedName>
</protein>
<proteinExistence type="predicted"/>
<evidence type="ECO:0000313" key="3">
    <source>
        <dbReference type="EMBL" id="KAK4240294.1"/>
    </source>
</evidence>
<dbReference type="EMBL" id="MU860043">
    <property type="protein sequence ID" value="KAK4240294.1"/>
    <property type="molecule type" value="Genomic_DNA"/>
</dbReference>
<dbReference type="Pfam" id="PF14027">
    <property type="entry name" value="Questin_oxidase"/>
    <property type="match status" value="1"/>
</dbReference>
<comment type="caution">
    <text evidence="3">The sequence shown here is derived from an EMBL/GenBank/DDBJ whole genome shotgun (WGS) entry which is preliminary data.</text>
</comment>
<keyword evidence="4" id="KW-1185">Reference proteome</keyword>
<sequence length="478" mass="53867">MANDPHTSTKTVQLSPSATPGYTHAGPQTEESAKKASELLTANHALYHARWSHTFHNHITHHLLAIWVLGASPAEIQDLYDYNTPYQEPSERPHTAVSTYRDLKDPAIFDKCLGEYDCYVDFLKFFEDEIAEKGVPHVINEYLLKGDERANDLFCRMYADLMHPMIHLGCGLEFSQPSIVAEALAQGCIHANWPKTFLLPTEEHIRANPDADNNTPILQILDSMRRDPAIANGVRDTDPLNRIPDGLLKRVPPAHLVPYLSQFRVRPDDLRKKTAEMLYTCAYVLGAAQRPGKREKLDFVALHCVTLAVFYPAILALDWLSDAQKARLLEAKARVDAVVYAGCGSPMLYPRRILEYVPRRPGDGWPELVRRAVVYRDEGHAAKLVRALLCLEELAEPVPERFPIGKGDFIKIAHMAMDSIETALEPGGNNMPEEVSRAMRESVGRGGEMIVTNMKRWVYYCGLDSAWQYVPEKKESRA</sequence>
<reference evidence="3" key="1">
    <citation type="journal article" date="2023" name="Mol. Phylogenet. Evol.">
        <title>Genome-scale phylogeny and comparative genomics of the fungal order Sordariales.</title>
        <authorList>
            <person name="Hensen N."/>
            <person name="Bonometti L."/>
            <person name="Westerberg I."/>
            <person name="Brannstrom I.O."/>
            <person name="Guillou S."/>
            <person name="Cros-Aarteil S."/>
            <person name="Calhoun S."/>
            <person name="Haridas S."/>
            <person name="Kuo A."/>
            <person name="Mondo S."/>
            <person name="Pangilinan J."/>
            <person name="Riley R."/>
            <person name="LaButti K."/>
            <person name="Andreopoulos B."/>
            <person name="Lipzen A."/>
            <person name="Chen C."/>
            <person name="Yan M."/>
            <person name="Daum C."/>
            <person name="Ng V."/>
            <person name="Clum A."/>
            <person name="Steindorff A."/>
            <person name="Ohm R.A."/>
            <person name="Martin F."/>
            <person name="Silar P."/>
            <person name="Natvig D.O."/>
            <person name="Lalanne C."/>
            <person name="Gautier V."/>
            <person name="Ament-Velasquez S.L."/>
            <person name="Kruys A."/>
            <person name="Hutchinson M.I."/>
            <person name="Powell A.J."/>
            <person name="Barry K."/>
            <person name="Miller A.N."/>
            <person name="Grigoriev I.V."/>
            <person name="Debuchy R."/>
            <person name="Gladieux P."/>
            <person name="Hiltunen Thoren M."/>
            <person name="Johannesson H."/>
        </authorList>
    </citation>
    <scope>NUCLEOTIDE SEQUENCE</scope>
    <source>
        <strain evidence="3">CBS 532.94</strain>
    </source>
</reference>
<gene>
    <name evidence="3" type="ORF">C8A03DRAFT_31597</name>
</gene>
<dbReference type="AlphaFoldDB" id="A0AAN7CDZ0"/>
<keyword evidence="1" id="KW-0560">Oxidoreductase</keyword>
<evidence type="ECO:0000256" key="2">
    <source>
        <dbReference type="SAM" id="MobiDB-lite"/>
    </source>
</evidence>
<organism evidence="3 4">
    <name type="scientific">Achaetomium macrosporum</name>
    <dbReference type="NCBI Taxonomy" id="79813"/>
    <lineage>
        <taxon>Eukaryota</taxon>
        <taxon>Fungi</taxon>
        <taxon>Dikarya</taxon>
        <taxon>Ascomycota</taxon>
        <taxon>Pezizomycotina</taxon>
        <taxon>Sordariomycetes</taxon>
        <taxon>Sordariomycetidae</taxon>
        <taxon>Sordariales</taxon>
        <taxon>Chaetomiaceae</taxon>
        <taxon>Achaetomium</taxon>
    </lineage>
</organism>
<name>A0AAN7CDZ0_9PEZI</name>